<comment type="caution">
    <text evidence="2">The sequence shown here is derived from an EMBL/GenBank/DDBJ whole genome shotgun (WGS) entry which is preliminary data.</text>
</comment>
<keyword evidence="3" id="KW-1185">Reference proteome</keyword>
<sequence>MDYEIAFDQEEGVYRVYADVEFAAIAEWVSEYLADKETLQRVWQAVLLAESKEESSVFQHGVFEVAISAEGVAVSRRIDMSQVEDEIKAMFDTQNGFFQASNDGVQAECGLDDLIDLLENWHEVQQ</sequence>
<dbReference type="AlphaFoldDB" id="A0A370U5Z8"/>
<reference evidence="2 3" key="1">
    <citation type="submission" date="2018-06" db="EMBL/GenBank/DDBJ databases">
        <title>Marinomonas sp. YLB-05 draft genome sequence.</title>
        <authorList>
            <person name="Yu L."/>
            <person name="Tang X."/>
        </authorList>
    </citation>
    <scope>NUCLEOTIDE SEQUENCE [LARGE SCALE GENOMIC DNA]</scope>
    <source>
        <strain evidence="2 3">YLB-05</strain>
    </source>
</reference>
<comment type="similarity">
    <text evidence="1">Belongs to the UPF0231 family.</text>
</comment>
<dbReference type="EMBL" id="QKRA01000009">
    <property type="protein sequence ID" value="RDL43191.1"/>
    <property type="molecule type" value="Genomic_DNA"/>
</dbReference>
<organism evidence="2 3">
    <name type="scientific">Marinomonas piezotolerans</name>
    <dbReference type="NCBI Taxonomy" id="2213058"/>
    <lineage>
        <taxon>Bacteria</taxon>
        <taxon>Pseudomonadati</taxon>
        <taxon>Pseudomonadota</taxon>
        <taxon>Gammaproteobacteria</taxon>
        <taxon>Oceanospirillales</taxon>
        <taxon>Oceanospirillaceae</taxon>
        <taxon>Marinomonas</taxon>
    </lineage>
</organism>
<evidence type="ECO:0000313" key="3">
    <source>
        <dbReference type="Proteomes" id="UP000254326"/>
    </source>
</evidence>
<dbReference type="Pfam" id="PF06062">
    <property type="entry name" value="UPF0231"/>
    <property type="match status" value="1"/>
</dbReference>
<evidence type="ECO:0000256" key="1">
    <source>
        <dbReference type="ARBA" id="ARBA00005367"/>
    </source>
</evidence>
<dbReference type="RefSeq" id="WP_115469142.1">
    <property type="nucleotide sequence ID" value="NZ_QKRA01000009.1"/>
</dbReference>
<evidence type="ECO:0000313" key="2">
    <source>
        <dbReference type="EMBL" id="RDL43191.1"/>
    </source>
</evidence>
<gene>
    <name evidence="2" type="ORF">DN730_15945</name>
</gene>
<dbReference type="InterPro" id="IPR008249">
    <property type="entry name" value="UPF0231"/>
</dbReference>
<protein>
    <submittedName>
        <fullName evidence="2">Uncharacterized protein</fullName>
    </submittedName>
</protein>
<dbReference type="OrthoDB" id="5739292at2"/>
<accession>A0A370U5Z8</accession>
<dbReference type="Proteomes" id="UP000254326">
    <property type="component" value="Unassembled WGS sequence"/>
</dbReference>
<name>A0A370U5Z8_9GAMM</name>
<proteinExistence type="inferred from homology"/>